<dbReference type="EC" id="3.4.21.107" evidence="2"/>
<keyword evidence="2" id="KW-0645">Protease</keyword>
<keyword evidence="2" id="KW-0378">Hydrolase</keyword>
<dbReference type="Gene3D" id="2.40.10.10">
    <property type="entry name" value="Trypsin-like serine proteases"/>
    <property type="match status" value="2"/>
</dbReference>
<dbReference type="InterPro" id="IPR043504">
    <property type="entry name" value="Peptidase_S1_PA_chymotrypsin"/>
</dbReference>
<sequence>MRPYSLLSAFLLGGAVLITQPTELVAREERGPLEGSEVNQIAKASTILLEGQNPGSGVVVGQEGSTYYVLTAQHVVATEDEYAIVTPDGQTYPLDYGAIQKIPDVDLAIVPFTSGKAYSVAKLGNSDDVTEGDRIFIAGWPAAGRAIPHIYQLTSGEVSGISRRPIAGGYGLVYTNVTRAGMSGGPVFNSSGQVIGIHGLAEGRQVVLPGYDGDSSVIKAGFNLGIPINTFVRLAQQTRLAPAAGSSSTAPVASPSPVPTRPTPLPTASLTETTPLTQVIQAPVLPAKKPSRVAFVQPPRLLKATTSDRIARNLGATYSLVIDLPATAAAPLQQVDLILKQGVQYPRFKAKGIAAYEGSKRRGPKLPLGLIVNDPPSRTVTIAFDPPVQPGRQFTLAVRPVRNPSVGTYLFEVRGFPEGEVKDSTYLGLARLDFVRSSPGK</sequence>
<evidence type="ECO:0000313" key="2">
    <source>
        <dbReference type="EMBL" id="PZD73758.1"/>
    </source>
</evidence>
<dbReference type="InterPro" id="IPR021256">
    <property type="entry name" value="DUF2808"/>
</dbReference>
<evidence type="ECO:0000313" key="3">
    <source>
        <dbReference type="Proteomes" id="UP000248857"/>
    </source>
</evidence>
<dbReference type="OrthoDB" id="561030at2"/>
<dbReference type="InterPro" id="IPR008353">
    <property type="entry name" value="Peptidase_S1B_tx"/>
</dbReference>
<dbReference type="InterPro" id="IPR009003">
    <property type="entry name" value="Peptidase_S1_PA"/>
</dbReference>
<protein>
    <submittedName>
        <fullName evidence="2">Serine protease Do-like HtrB</fullName>
        <ecNumber evidence="2">3.4.21.107</ecNumber>
    </submittedName>
</protein>
<dbReference type="Pfam" id="PF10989">
    <property type="entry name" value="DUF2808"/>
    <property type="match status" value="1"/>
</dbReference>
<dbReference type="PRINTS" id="PR01774">
    <property type="entry name" value="EXFOLTOXIN"/>
</dbReference>
<dbReference type="GO" id="GO:0006508">
    <property type="term" value="P:proteolysis"/>
    <property type="evidence" value="ECO:0007669"/>
    <property type="project" value="UniProtKB-KW"/>
</dbReference>
<dbReference type="PANTHER" id="PTHR43019:SF23">
    <property type="entry name" value="PROTEASE DO-LIKE 5, CHLOROPLASTIC"/>
    <property type="match status" value="1"/>
</dbReference>
<keyword evidence="3" id="KW-1185">Reference proteome</keyword>
<gene>
    <name evidence="2" type="primary">htrB</name>
    <name evidence="2" type="ORF">C1752_01518</name>
</gene>
<reference evidence="2 3" key="1">
    <citation type="journal article" date="2018" name="Sci. Rep.">
        <title>A novel species of the marine cyanobacterium Acaryochloris with a unique pigment content and lifestyle.</title>
        <authorList>
            <person name="Partensky F."/>
            <person name="Six C."/>
            <person name="Ratin M."/>
            <person name="Garczarek L."/>
            <person name="Vaulot D."/>
            <person name="Probert I."/>
            <person name="Calteau A."/>
            <person name="Gourvil P."/>
            <person name="Marie D."/>
            <person name="Grebert T."/>
            <person name="Bouchier C."/>
            <person name="Le Panse S."/>
            <person name="Gachenot M."/>
            <person name="Rodriguez F."/>
            <person name="Garrido J.L."/>
        </authorList>
    </citation>
    <scope>NUCLEOTIDE SEQUENCE [LARGE SCALE GENOMIC DNA]</scope>
    <source>
        <strain evidence="2 3">RCC1774</strain>
    </source>
</reference>
<dbReference type="RefSeq" id="WP_110985498.1">
    <property type="nucleotide sequence ID" value="NZ_CAWNWM010000004.1"/>
</dbReference>
<feature type="region of interest" description="Disordered" evidence="1">
    <location>
        <begin position="243"/>
        <end position="273"/>
    </location>
</feature>
<organism evidence="2 3">
    <name type="scientific">Acaryochloris thomasi RCC1774</name>
    <dbReference type="NCBI Taxonomy" id="1764569"/>
    <lineage>
        <taxon>Bacteria</taxon>
        <taxon>Bacillati</taxon>
        <taxon>Cyanobacteriota</taxon>
        <taxon>Cyanophyceae</taxon>
        <taxon>Acaryochloridales</taxon>
        <taxon>Acaryochloridaceae</taxon>
        <taxon>Acaryochloris</taxon>
        <taxon>Acaryochloris thomasi</taxon>
    </lineage>
</organism>
<accession>A0A2W1JK22</accession>
<evidence type="ECO:0000256" key="1">
    <source>
        <dbReference type="SAM" id="MobiDB-lite"/>
    </source>
</evidence>
<dbReference type="GO" id="GO:0004252">
    <property type="term" value="F:serine-type endopeptidase activity"/>
    <property type="evidence" value="ECO:0007669"/>
    <property type="project" value="InterPro"/>
</dbReference>
<comment type="caution">
    <text evidence="2">The sequence shown here is derived from an EMBL/GenBank/DDBJ whole genome shotgun (WGS) entry which is preliminary data.</text>
</comment>
<dbReference type="PANTHER" id="PTHR43019">
    <property type="entry name" value="SERINE ENDOPROTEASE DEGS"/>
    <property type="match status" value="1"/>
</dbReference>
<proteinExistence type="predicted"/>
<feature type="compositionally biased region" description="Pro residues" evidence="1">
    <location>
        <begin position="254"/>
        <end position="265"/>
    </location>
</feature>
<dbReference type="EMBL" id="PQWO01000004">
    <property type="protein sequence ID" value="PZD73758.1"/>
    <property type="molecule type" value="Genomic_DNA"/>
</dbReference>
<dbReference type="Pfam" id="PF13365">
    <property type="entry name" value="Trypsin_2"/>
    <property type="match status" value="1"/>
</dbReference>
<dbReference type="Proteomes" id="UP000248857">
    <property type="component" value="Unassembled WGS sequence"/>
</dbReference>
<feature type="compositionally biased region" description="Low complexity" evidence="1">
    <location>
        <begin position="243"/>
        <end position="253"/>
    </location>
</feature>
<name>A0A2W1JK22_9CYAN</name>
<dbReference type="SUPFAM" id="SSF50494">
    <property type="entry name" value="Trypsin-like serine proteases"/>
    <property type="match status" value="1"/>
</dbReference>
<dbReference type="AlphaFoldDB" id="A0A2W1JK22"/>